<dbReference type="RefSeq" id="WP_022920038.1">
    <property type="nucleotide sequence ID" value="NZ_BMLB01000004.1"/>
</dbReference>
<sequence length="42" mass="4580">MKRLIMLAAAAVGVAVLKKMQDTQAERDLWAEATDDVHTPGQ</sequence>
<comment type="caution">
    <text evidence="1">The sequence shown here is derived from an EMBL/GenBank/DDBJ whole genome shotgun (WGS) entry which is preliminary data.</text>
</comment>
<evidence type="ECO:0000313" key="2">
    <source>
        <dbReference type="Proteomes" id="UP000662111"/>
    </source>
</evidence>
<accession>A0ABQ2F9H4</accession>
<keyword evidence="2" id="KW-1185">Reference proteome</keyword>
<name>A0ABQ2F9H4_9MICO</name>
<gene>
    <name evidence="1" type="ORF">GCM10011509_23120</name>
</gene>
<dbReference type="NCBIfam" id="NF038356">
    <property type="entry name" value="actino_DLW39"/>
    <property type="match status" value="1"/>
</dbReference>
<protein>
    <submittedName>
        <fullName evidence="1">Uncharacterized protein</fullName>
    </submittedName>
</protein>
<dbReference type="Proteomes" id="UP000662111">
    <property type="component" value="Unassembled WGS sequence"/>
</dbReference>
<organism evidence="1 2">
    <name type="scientific">Ornithinimicrobium pekingense</name>
    <dbReference type="NCBI Taxonomy" id="384677"/>
    <lineage>
        <taxon>Bacteria</taxon>
        <taxon>Bacillati</taxon>
        <taxon>Actinomycetota</taxon>
        <taxon>Actinomycetes</taxon>
        <taxon>Micrococcales</taxon>
        <taxon>Ornithinimicrobiaceae</taxon>
        <taxon>Ornithinimicrobium</taxon>
    </lineage>
</organism>
<reference evidence="2" key="1">
    <citation type="journal article" date="2019" name="Int. J. Syst. Evol. Microbiol.">
        <title>The Global Catalogue of Microorganisms (GCM) 10K type strain sequencing project: providing services to taxonomists for standard genome sequencing and annotation.</title>
        <authorList>
            <consortium name="The Broad Institute Genomics Platform"/>
            <consortium name="The Broad Institute Genome Sequencing Center for Infectious Disease"/>
            <person name="Wu L."/>
            <person name="Ma J."/>
        </authorList>
    </citation>
    <scope>NUCLEOTIDE SEQUENCE [LARGE SCALE GENOMIC DNA]</scope>
    <source>
        <strain evidence="2">CGMCC 1.5362</strain>
    </source>
</reference>
<dbReference type="InterPro" id="IPR047990">
    <property type="entry name" value="DLW39-like"/>
</dbReference>
<dbReference type="EMBL" id="BMLB01000004">
    <property type="protein sequence ID" value="GGK73835.1"/>
    <property type="molecule type" value="Genomic_DNA"/>
</dbReference>
<evidence type="ECO:0000313" key="1">
    <source>
        <dbReference type="EMBL" id="GGK73835.1"/>
    </source>
</evidence>
<proteinExistence type="predicted"/>